<gene>
    <name evidence="1" type="ORF">M9H77_28525</name>
</gene>
<evidence type="ECO:0000313" key="1">
    <source>
        <dbReference type="EMBL" id="KAI5659732.1"/>
    </source>
</evidence>
<comment type="caution">
    <text evidence="1">The sequence shown here is derived from an EMBL/GenBank/DDBJ whole genome shotgun (WGS) entry which is preliminary data.</text>
</comment>
<organism evidence="1 2">
    <name type="scientific">Catharanthus roseus</name>
    <name type="common">Madagascar periwinkle</name>
    <name type="synonym">Vinca rosea</name>
    <dbReference type="NCBI Taxonomy" id="4058"/>
    <lineage>
        <taxon>Eukaryota</taxon>
        <taxon>Viridiplantae</taxon>
        <taxon>Streptophyta</taxon>
        <taxon>Embryophyta</taxon>
        <taxon>Tracheophyta</taxon>
        <taxon>Spermatophyta</taxon>
        <taxon>Magnoliopsida</taxon>
        <taxon>eudicotyledons</taxon>
        <taxon>Gunneridae</taxon>
        <taxon>Pentapetalae</taxon>
        <taxon>asterids</taxon>
        <taxon>lamiids</taxon>
        <taxon>Gentianales</taxon>
        <taxon>Apocynaceae</taxon>
        <taxon>Rauvolfioideae</taxon>
        <taxon>Vinceae</taxon>
        <taxon>Catharanthinae</taxon>
        <taxon>Catharanthus</taxon>
    </lineage>
</organism>
<sequence>MDQEEEEEGFGIGSDIGYGCGEEEGEDDRKWPQWLRPLLQTNFFGQCKLHASSQSHNKTECNMYCLDCTNGPLCSLCLSYQHKHHRSIQIRRSSYHDVIRVSEIQKYLDITGVQTYIINSAKIVFLNERPQPRPGKGVTNTCQVCERSLLDSFTFCSLGCKIVGTSKNFKGKKRCLEIGRGIGGVRSSGSESDPEEESMNNARRPPCGGGAARSSIIQSFTPATPPQTPGSKRRKGIPHRAPMSGLQLNRIVEH</sequence>
<keyword evidence="2" id="KW-1185">Reference proteome</keyword>
<evidence type="ECO:0000313" key="2">
    <source>
        <dbReference type="Proteomes" id="UP001060085"/>
    </source>
</evidence>
<dbReference type="Proteomes" id="UP001060085">
    <property type="component" value="Linkage Group LG06"/>
</dbReference>
<protein>
    <submittedName>
        <fullName evidence="1">Uncharacterized protein</fullName>
    </submittedName>
</protein>
<accession>A0ACC0AI88</accession>
<proteinExistence type="predicted"/>
<name>A0ACC0AI88_CATRO</name>
<reference evidence="2" key="1">
    <citation type="journal article" date="2023" name="Nat. Plants">
        <title>Single-cell RNA sequencing provides a high-resolution roadmap for understanding the multicellular compartmentation of specialized metabolism.</title>
        <authorList>
            <person name="Sun S."/>
            <person name="Shen X."/>
            <person name="Li Y."/>
            <person name="Li Y."/>
            <person name="Wang S."/>
            <person name="Li R."/>
            <person name="Zhang H."/>
            <person name="Shen G."/>
            <person name="Guo B."/>
            <person name="Wei J."/>
            <person name="Xu J."/>
            <person name="St-Pierre B."/>
            <person name="Chen S."/>
            <person name="Sun C."/>
        </authorList>
    </citation>
    <scope>NUCLEOTIDE SEQUENCE [LARGE SCALE GENOMIC DNA]</scope>
</reference>
<dbReference type="EMBL" id="CM044706">
    <property type="protein sequence ID" value="KAI5659732.1"/>
    <property type="molecule type" value="Genomic_DNA"/>
</dbReference>